<dbReference type="SMART" id="SM00176">
    <property type="entry name" value="RAN"/>
    <property type="match status" value="1"/>
</dbReference>
<dbReference type="PROSITE" id="PS51419">
    <property type="entry name" value="RAB"/>
    <property type="match status" value="1"/>
</dbReference>
<dbReference type="GO" id="GO:0005525">
    <property type="term" value="F:GTP binding"/>
    <property type="evidence" value="ECO:0007669"/>
    <property type="project" value="InterPro"/>
</dbReference>
<dbReference type="GO" id="GO:0003924">
    <property type="term" value="F:GTPase activity"/>
    <property type="evidence" value="ECO:0007669"/>
    <property type="project" value="InterPro"/>
</dbReference>
<dbReference type="SMART" id="SM00175">
    <property type="entry name" value="RAB"/>
    <property type="match status" value="1"/>
</dbReference>
<dbReference type="GO" id="GO:0012505">
    <property type="term" value="C:endomembrane system"/>
    <property type="evidence" value="ECO:0007669"/>
    <property type="project" value="UniProtKB-SubCell"/>
</dbReference>
<evidence type="ECO:0000256" key="2">
    <source>
        <dbReference type="ARBA" id="ARBA00006270"/>
    </source>
</evidence>
<dbReference type="CDD" id="cd01866">
    <property type="entry name" value="Rab2"/>
    <property type="match status" value="1"/>
</dbReference>
<keyword evidence="5" id="KW-1133">Transmembrane helix</keyword>
<dbReference type="EMBL" id="JAHBMH010000044">
    <property type="protein sequence ID" value="KAK1936249.1"/>
    <property type="molecule type" value="Genomic_DNA"/>
</dbReference>
<dbReference type="InterPro" id="IPR050209">
    <property type="entry name" value="Rab_GTPases_membrane_traffic"/>
</dbReference>
<dbReference type="SUPFAM" id="SSF52540">
    <property type="entry name" value="P-loop containing nucleoside triphosphate hydrolases"/>
    <property type="match status" value="1"/>
</dbReference>
<dbReference type="PANTHER" id="PTHR47979">
    <property type="entry name" value="DRAB11-RELATED"/>
    <property type="match status" value="1"/>
</dbReference>
<dbReference type="FunFam" id="3.40.50.300:FF:000586">
    <property type="entry name" value="Rab family GTPase"/>
    <property type="match status" value="1"/>
</dbReference>
<comment type="caution">
    <text evidence="6">The sequence shown here is derived from an EMBL/GenBank/DDBJ whole genome shotgun (WGS) entry which is preliminary data.</text>
</comment>
<evidence type="ECO:0000256" key="3">
    <source>
        <dbReference type="ARBA" id="ARBA00022741"/>
    </source>
</evidence>
<comment type="similarity">
    <text evidence="2">Belongs to the small GTPase superfamily. Rab family.</text>
</comment>
<dbReference type="PROSITE" id="PS51421">
    <property type="entry name" value="RAS"/>
    <property type="match status" value="1"/>
</dbReference>
<dbReference type="InterPro" id="IPR027417">
    <property type="entry name" value="P-loop_NTPase"/>
</dbReference>
<reference evidence="6" key="2">
    <citation type="submission" date="2021-05" db="EMBL/GenBank/DDBJ databases">
        <authorList>
            <person name="Pain A."/>
        </authorList>
    </citation>
    <scope>NUCLEOTIDE SEQUENCE</scope>
    <source>
        <strain evidence="6">1802A</strain>
    </source>
</reference>
<evidence type="ECO:0000256" key="5">
    <source>
        <dbReference type="SAM" id="Phobius"/>
    </source>
</evidence>
<evidence type="ECO:0000256" key="1">
    <source>
        <dbReference type="ARBA" id="ARBA00004308"/>
    </source>
</evidence>
<evidence type="ECO:0000256" key="4">
    <source>
        <dbReference type="ARBA" id="ARBA00023136"/>
    </source>
</evidence>
<dbReference type="Pfam" id="PF00071">
    <property type="entry name" value="Ras"/>
    <property type="match status" value="1"/>
</dbReference>
<accession>A0AAD9LI42</accession>
<name>A0AAD9LI42_BABDI</name>
<sequence>MSAYKYLFKYIIIGDTGVGKSCLLLRFTDKRFKPDHDLTIGVEFGTRLVNVKGDSIKLQIWDTAGQESFRSITRSYYRGAAGALLVFDISRRSTFEHLTKWLEEVKDHGSPTMTIVLIGNKTDVAKREVEYEEGKAFAEENNIIYMETSAKGDYNVEEAFLTTASLIYDNVQRGMFDIESGVFGVKRGPQAAINSTRRDMHKYVYRDGKLAPQRGRDLFEPSASQARSQNAHSEDMFLVDLEGKIDTLKNVSTDLHSELKNSKSRLDTLRGGFDEAQGYLNERLGNMSQLMSNKKGTIAMSKMVLLTTTVLCVIYVLIKIAMKSKSA</sequence>
<dbReference type="NCBIfam" id="TIGR00231">
    <property type="entry name" value="small_GTP"/>
    <property type="match status" value="1"/>
</dbReference>
<proteinExistence type="inferred from homology"/>
<dbReference type="AlphaFoldDB" id="A0AAD9LI42"/>
<keyword evidence="5" id="KW-0812">Transmembrane</keyword>
<keyword evidence="3" id="KW-0547">Nucleotide-binding</keyword>
<evidence type="ECO:0000313" key="7">
    <source>
        <dbReference type="Proteomes" id="UP001195914"/>
    </source>
</evidence>
<dbReference type="InterPro" id="IPR001806">
    <property type="entry name" value="Small_GTPase"/>
</dbReference>
<dbReference type="PROSITE" id="PS51420">
    <property type="entry name" value="RHO"/>
    <property type="match status" value="1"/>
</dbReference>
<reference evidence="6" key="1">
    <citation type="journal article" date="2014" name="Nucleic Acids Res.">
        <title>The evolutionary dynamics of variant antigen genes in Babesia reveal a history of genomic innovation underlying host-parasite interaction.</title>
        <authorList>
            <person name="Jackson A.P."/>
            <person name="Otto T.D."/>
            <person name="Darby A."/>
            <person name="Ramaprasad A."/>
            <person name="Xia D."/>
            <person name="Echaide I.E."/>
            <person name="Farber M."/>
            <person name="Gahlot S."/>
            <person name="Gamble J."/>
            <person name="Gupta D."/>
            <person name="Gupta Y."/>
            <person name="Jackson L."/>
            <person name="Malandrin L."/>
            <person name="Malas T.B."/>
            <person name="Moussa E."/>
            <person name="Nair M."/>
            <person name="Reid A.J."/>
            <person name="Sanders M."/>
            <person name="Sharma J."/>
            <person name="Tracey A."/>
            <person name="Quail M.A."/>
            <person name="Weir W."/>
            <person name="Wastling J.M."/>
            <person name="Hall N."/>
            <person name="Willadsen P."/>
            <person name="Lingelbach K."/>
            <person name="Shiels B."/>
            <person name="Tait A."/>
            <person name="Berriman M."/>
            <person name="Allred D.R."/>
            <person name="Pain A."/>
        </authorList>
    </citation>
    <scope>NUCLEOTIDE SEQUENCE</scope>
    <source>
        <strain evidence="6">1802A</strain>
    </source>
</reference>
<feature type="transmembrane region" description="Helical" evidence="5">
    <location>
        <begin position="298"/>
        <end position="318"/>
    </location>
</feature>
<dbReference type="SMART" id="SM00173">
    <property type="entry name" value="RAS"/>
    <property type="match status" value="1"/>
</dbReference>
<dbReference type="Proteomes" id="UP001195914">
    <property type="component" value="Unassembled WGS sequence"/>
</dbReference>
<keyword evidence="4 5" id="KW-0472">Membrane</keyword>
<dbReference type="PRINTS" id="PR00449">
    <property type="entry name" value="RASTRNSFRMNG"/>
</dbReference>
<dbReference type="SMART" id="SM00174">
    <property type="entry name" value="RHO"/>
    <property type="match status" value="1"/>
</dbReference>
<comment type="subcellular location">
    <subcellularLocation>
        <location evidence="1">Endomembrane system</location>
    </subcellularLocation>
</comment>
<organism evidence="6 7">
    <name type="scientific">Babesia divergens</name>
    <dbReference type="NCBI Taxonomy" id="32595"/>
    <lineage>
        <taxon>Eukaryota</taxon>
        <taxon>Sar</taxon>
        <taxon>Alveolata</taxon>
        <taxon>Apicomplexa</taxon>
        <taxon>Aconoidasida</taxon>
        <taxon>Piroplasmida</taxon>
        <taxon>Babesiidae</taxon>
        <taxon>Babesia</taxon>
    </lineage>
</organism>
<keyword evidence="7" id="KW-1185">Reference proteome</keyword>
<evidence type="ECO:0000313" key="6">
    <source>
        <dbReference type="EMBL" id="KAK1936249.1"/>
    </source>
</evidence>
<dbReference type="InterPro" id="IPR005225">
    <property type="entry name" value="Small_GTP-bd"/>
</dbReference>
<dbReference type="SUPFAM" id="SSF58038">
    <property type="entry name" value="SNARE fusion complex"/>
    <property type="match status" value="1"/>
</dbReference>
<protein>
    <submittedName>
        <fullName evidence="6">Rab2</fullName>
    </submittedName>
</protein>
<gene>
    <name evidence="6" type="ORF">X943_002367</name>
</gene>
<dbReference type="Gene3D" id="3.40.50.300">
    <property type="entry name" value="P-loop containing nucleotide triphosphate hydrolases"/>
    <property type="match status" value="1"/>
</dbReference>